<dbReference type="Pfam" id="PF01075">
    <property type="entry name" value="Glyco_transf_9"/>
    <property type="match status" value="1"/>
</dbReference>
<proteinExistence type="predicted"/>
<dbReference type="AlphaFoldDB" id="A0A918RZK4"/>
<organism evidence="3 4">
    <name type="scientific">Arenicella chitinivorans</name>
    <dbReference type="NCBI Taxonomy" id="1329800"/>
    <lineage>
        <taxon>Bacteria</taxon>
        <taxon>Pseudomonadati</taxon>
        <taxon>Pseudomonadota</taxon>
        <taxon>Gammaproteobacteria</taxon>
        <taxon>Arenicellales</taxon>
        <taxon>Arenicellaceae</taxon>
        <taxon>Arenicella</taxon>
    </lineage>
</organism>
<accession>A0A918RZK4</accession>
<dbReference type="CDD" id="cd03789">
    <property type="entry name" value="GT9_LPS_heptosyltransferase"/>
    <property type="match status" value="1"/>
</dbReference>
<dbReference type="SUPFAM" id="SSF53756">
    <property type="entry name" value="UDP-Glycosyltransferase/glycogen phosphorylase"/>
    <property type="match status" value="1"/>
</dbReference>
<dbReference type="InterPro" id="IPR051199">
    <property type="entry name" value="LPS_LOS_Heptosyltrfase"/>
</dbReference>
<dbReference type="GO" id="GO:0009244">
    <property type="term" value="P:lipopolysaccharide core region biosynthetic process"/>
    <property type="evidence" value="ECO:0007669"/>
    <property type="project" value="TreeGrafter"/>
</dbReference>
<protein>
    <submittedName>
        <fullName evidence="3">Heptosyltransferase</fullName>
    </submittedName>
</protein>
<reference evidence="3" key="1">
    <citation type="journal article" date="2014" name="Int. J. Syst. Evol. Microbiol.">
        <title>Complete genome sequence of Corynebacterium casei LMG S-19264T (=DSM 44701T), isolated from a smear-ripened cheese.</title>
        <authorList>
            <consortium name="US DOE Joint Genome Institute (JGI-PGF)"/>
            <person name="Walter F."/>
            <person name="Albersmeier A."/>
            <person name="Kalinowski J."/>
            <person name="Ruckert C."/>
        </authorList>
    </citation>
    <scope>NUCLEOTIDE SEQUENCE</scope>
    <source>
        <strain evidence="3">KCTC 12711</strain>
    </source>
</reference>
<dbReference type="RefSeq" id="WP_189402513.1">
    <property type="nucleotide sequence ID" value="NZ_BMXA01000007.1"/>
</dbReference>
<dbReference type="InterPro" id="IPR002201">
    <property type="entry name" value="Glyco_trans_9"/>
</dbReference>
<dbReference type="Gene3D" id="3.40.50.2000">
    <property type="entry name" value="Glycogen Phosphorylase B"/>
    <property type="match status" value="2"/>
</dbReference>
<comment type="caution">
    <text evidence="3">The sequence shown here is derived from an EMBL/GenBank/DDBJ whole genome shotgun (WGS) entry which is preliminary data.</text>
</comment>
<name>A0A918RZK4_9GAMM</name>
<evidence type="ECO:0000313" key="3">
    <source>
        <dbReference type="EMBL" id="GHA18286.1"/>
    </source>
</evidence>
<reference evidence="3" key="2">
    <citation type="submission" date="2020-09" db="EMBL/GenBank/DDBJ databases">
        <authorList>
            <person name="Sun Q."/>
            <person name="Kim S."/>
        </authorList>
    </citation>
    <scope>NUCLEOTIDE SEQUENCE</scope>
    <source>
        <strain evidence="3">KCTC 12711</strain>
    </source>
</reference>
<keyword evidence="1" id="KW-0328">Glycosyltransferase</keyword>
<dbReference type="PANTHER" id="PTHR30160:SF7">
    <property type="entry name" value="ADP-HEPTOSE--LPS HEPTOSYLTRANSFERASE 2"/>
    <property type="match status" value="1"/>
</dbReference>
<dbReference type="GO" id="GO:0005829">
    <property type="term" value="C:cytosol"/>
    <property type="evidence" value="ECO:0007669"/>
    <property type="project" value="TreeGrafter"/>
</dbReference>
<dbReference type="Proteomes" id="UP000614811">
    <property type="component" value="Unassembled WGS sequence"/>
</dbReference>
<gene>
    <name evidence="3" type="ORF">GCM10008090_29840</name>
</gene>
<evidence type="ECO:0000256" key="1">
    <source>
        <dbReference type="ARBA" id="ARBA00022676"/>
    </source>
</evidence>
<sequence>MNAYNHQTSALTTPEAETAKILVIRFKHIGDVLLTSVLCNTLKQTFPKARVDFLIQNKSADLFINHPYINRVIALTPEQQKNPIKYWRLIRQITKDKYDLVIDAQSTAKSELVSMLARRSAICIGRKKSKRGFFYTHKVVPSPQRVNKIDERLSLLAPLAGMGFDIKRHDEMVVAVPPERQQRYRDIMQSKGIDFSRPVFAVSVSAKLSYKKWRNDYLQHVVDHCVETFGAQIVLNAGSDDERRDAMNFKQQSKHAEALYADINTFTLMDLAAMLSRCDLYIGNEGGPRHIAHAVGLPSVSVFSPSAKKAEWLPSTSRAHQGVEWDDLVDTTLEEKQKVHAALEIGSDDYYALYHTITPQPVIELIDDVTDFVGIQRLEHVGW</sequence>
<evidence type="ECO:0000256" key="2">
    <source>
        <dbReference type="ARBA" id="ARBA00022679"/>
    </source>
</evidence>
<dbReference type="GO" id="GO:0008713">
    <property type="term" value="F:ADP-heptose-lipopolysaccharide heptosyltransferase activity"/>
    <property type="evidence" value="ECO:0007669"/>
    <property type="project" value="TreeGrafter"/>
</dbReference>
<keyword evidence="4" id="KW-1185">Reference proteome</keyword>
<evidence type="ECO:0000313" key="4">
    <source>
        <dbReference type="Proteomes" id="UP000614811"/>
    </source>
</evidence>
<dbReference type="PANTHER" id="PTHR30160">
    <property type="entry name" value="TETRAACYLDISACCHARIDE 4'-KINASE-RELATED"/>
    <property type="match status" value="1"/>
</dbReference>
<keyword evidence="2" id="KW-0808">Transferase</keyword>
<dbReference type="EMBL" id="BMXA01000007">
    <property type="protein sequence ID" value="GHA18286.1"/>
    <property type="molecule type" value="Genomic_DNA"/>
</dbReference>